<evidence type="ECO:0000313" key="2">
    <source>
        <dbReference type="Proteomes" id="UP001148662"/>
    </source>
</evidence>
<reference evidence="1" key="1">
    <citation type="submission" date="2022-07" db="EMBL/GenBank/DDBJ databases">
        <title>Genome Sequence of Phlebia brevispora.</title>
        <authorList>
            <person name="Buettner E."/>
        </authorList>
    </citation>
    <scope>NUCLEOTIDE SEQUENCE</scope>
    <source>
        <strain evidence="1">MPL23</strain>
    </source>
</reference>
<proteinExistence type="predicted"/>
<sequence>MSSWTTHLATVETAIVFTQRTANSLRVERDQAIQQLEIQRQHFQRELHARGEEAEKVHFVIAELNASKKAVEDRLQASLRRCEKLEKEVSTVIPKPDIRSATTPSTAHVATPQQRPSLMDKENLSMSNRFLSKISGLRRQSTIPLSSSTQFNASVNSPRIPDSPSATQGHLMVSCSKSSTVAVGTDDHFELFRPEAGGGCCDGARADAVRFARVVSRVSILDNAHTLKDSAIWSGGYRSAHDLGVGKRFVRAFKIRDFCKSAARHSESRDFAESPLSTANVLVSLRADIRAQGRQRGMNFERERWSIATTSNVISIKLNVYILSRIMTFISRRKDLLAVMHSCRDLYGAGIQPLVRLVGPIDECNLPSFHEFMIKFAPASFKAFRHLDIIVRQGQLSSTLVRMLIDLLERGTALEELKVSYGTYLNRRNALLEAIASLTTLTSLSFCDNVPDEASHFVLSNSRSPLREVRASYFDGDPVEAVSLLANFLYTLEKASLTCVRLEDVGLCYPNLTHLELLLCMRPILSVLMKTFPNLQHLDLGAPTSRRGTDPVRRQEMAALRAANIQFQQHTCASWDSLRFLTTDTASLSMLGLKMKIDSLYVDSPVKDKLDVSWLGDGLSLLLPKALHLTCMDDPSLLSSLFEVTMGSLDRLYLTVLFGRYSEYKTSLDTLVSGLACVDTKVLELYIGFHDDGYRTYNEDAKRFFQKLGNKSIAARIFVAMRNLRILKISTYFYYLEWADIPPAYCGVARLCPASILVPARGRYPTLKEKLVYQAGPHLHASMSDIRVIHFQDPQAFLDAVKQYDDSFMNFALGSLLDSLNSENSLAKDQPATYRTLLAAYKGDRSIITLTKARDDFAWALATPRGVEEELSSQDIADAVERLVVLLSNTIEPKLLDSVIGPFDLVNAFIETWVSHMQTQGLQLRALDPFFNSRVSFATLGTIPPSSSAFSQYRFTLAETEEDANAVAPLAVDFTSDGPRTTTLDKAKRIMHAAVQMKQVWLCHVEGQLAAYSLVGRVTPRTIAIRNVYVSPVHRRKGIAEAMVRALTRYYLGAEPLGFEGAPSPKPAIGTREEICLNVAKEDVARLYERCGFLLGPDDQDPATGRKGSFKSVWRGVEIL</sequence>
<gene>
    <name evidence="1" type="ORF">NM688_g5960</name>
</gene>
<name>A0ACC1SM23_9APHY</name>
<keyword evidence="2" id="KW-1185">Reference proteome</keyword>
<dbReference type="Proteomes" id="UP001148662">
    <property type="component" value="Unassembled WGS sequence"/>
</dbReference>
<accession>A0ACC1SM23</accession>
<evidence type="ECO:0000313" key="1">
    <source>
        <dbReference type="EMBL" id="KAJ3542540.1"/>
    </source>
</evidence>
<dbReference type="EMBL" id="JANHOG010001160">
    <property type="protein sequence ID" value="KAJ3542540.1"/>
    <property type="molecule type" value="Genomic_DNA"/>
</dbReference>
<organism evidence="1 2">
    <name type="scientific">Phlebia brevispora</name>
    <dbReference type="NCBI Taxonomy" id="194682"/>
    <lineage>
        <taxon>Eukaryota</taxon>
        <taxon>Fungi</taxon>
        <taxon>Dikarya</taxon>
        <taxon>Basidiomycota</taxon>
        <taxon>Agaricomycotina</taxon>
        <taxon>Agaricomycetes</taxon>
        <taxon>Polyporales</taxon>
        <taxon>Meruliaceae</taxon>
        <taxon>Phlebia</taxon>
    </lineage>
</organism>
<protein>
    <submittedName>
        <fullName evidence="1">Uncharacterized protein</fullName>
    </submittedName>
</protein>
<comment type="caution">
    <text evidence="1">The sequence shown here is derived from an EMBL/GenBank/DDBJ whole genome shotgun (WGS) entry which is preliminary data.</text>
</comment>